<dbReference type="EMBL" id="DNAN01000605">
    <property type="protein sequence ID" value="HAW77464.1"/>
    <property type="molecule type" value="Genomic_DNA"/>
</dbReference>
<dbReference type="Proteomes" id="UP000263517">
    <property type="component" value="Unassembled WGS sequence"/>
</dbReference>
<reference evidence="2 3" key="1">
    <citation type="journal article" date="2018" name="Nat. Biotechnol.">
        <title>A standardized bacterial taxonomy based on genome phylogeny substantially revises the tree of life.</title>
        <authorList>
            <person name="Parks D.H."/>
            <person name="Chuvochina M."/>
            <person name="Waite D.W."/>
            <person name="Rinke C."/>
            <person name="Skarshewski A."/>
            <person name="Chaumeil P.A."/>
            <person name="Hugenholtz P."/>
        </authorList>
    </citation>
    <scope>NUCLEOTIDE SEQUENCE [LARGE SCALE GENOMIC DNA]</scope>
    <source>
        <strain evidence="2">UBA11978</strain>
    </source>
</reference>
<feature type="region of interest" description="Disordered" evidence="1">
    <location>
        <begin position="297"/>
        <end position="335"/>
    </location>
</feature>
<feature type="compositionally biased region" description="Basic residues" evidence="1">
    <location>
        <begin position="298"/>
        <end position="307"/>
    </location>
</feature>
<organism evidence="2 3">
    <name type="scientific">Alteromonas australica</name>
    <dbReference type="NCBI Taxonomy" id="589873"/>
    <lineage>
        <taxon>Bacteria</taxon>
        <taxon>Pseudomonadati</taxon>
        <taxon>Pseudomonadota</taxon>
        <taxon>Gammaproteobacteria</taxon>
        <taxon>Alteromonadales</taxon>
        <taxon>Alteromonadaceae</taxon>
        <taxon>Alteromonas/Salinimonas group</taxon>
        <taxon>Alteromonas</taxon>
    </lineage>
</organism>
<gene>
    <name evidence="2" type="ORF">DCW74_17230</name>
</gene>
<proteinExistence type="predicted"/>
<accession>A0A350P847</accession>
<sequence length="347" mass="39357">MADNSTPETSEQHSLSFNDAVTSLLDPPPADNQESAAAEPEEDQAQPSESAEVDTEAEDQTEPETDEVDDDDVIEGEADDVYDEEDASEDEAEIEEDEEPLYTVKVDGKEMEVDLKTLKDGFMMQSAFTKRMQEVAEKSKQADAEIAEARKARDEYGQGLQLAQQYLQSITAQEPDWDRLMQELDAKEYTRAVQNWNDHKANLQSVNDQQVVIQRQQTAERQVAFQEHLVKEKEKMLDAIPAWRDEKTMLDERQQVIEFAKTQGYTPEEIQVASDARAVKALYDSWQLSKLNLQTNAAKKKVRKAPKMAKAGTPRPKGESQTRRKKQLSQRLNKERSINAAVDLYLG</sequence>
<evidence type="ECO:0000256" key="1">
    <source>
        <dbReference type="SAM" id="MobiDB-lite"/>
    </source>
</evidence>
<evidence type="ECO:0000313" key="2">
    <source>
        <dbReference type="EMBL" id="HAW77464.1"/>
    </source>
</evidence>
<feature type="region of interest" description="Disordered" evidence="1">
    <location>
        <begin position="1"/>
        <end position="106"/>
    </location>
</feature>
<evidence type="ECO:0008006" key="4">
    <source>
        <dbReference type="Google" id="ProtNLM"/>
    </source>
</evidence>
<name>A0A350P847_9ALTE</name>
<feature type="compositionally biased region" description="Polar residues" evidence="1">
    <location>
        <begin position="1"/>
        <end position="21"/>
    </location>
</feature>
<comment type="caution">
    <text evidence="2">The sequence shown here is derived from an EMBL/GenBank/DDBJ whole genome shotgun (WGS) entry which is preliminary data.</text>
</comment>
<dbReference type="AlphaFoldDB" id="A0A350P847"/>
<protein>
    <recommendedName>
        <fullName evidence="4">Scaffolding protein</fullName>
    </recommendedName>
</protein>
<evidence type="ECO:0000313" key="3">
    <source>
        <dbReference type="Proteomes" id="UP000263517"/>
    </source>
</evidence>
<feature type="compositionally biased region" description="Acidic residues" evidence="1">
    <location>
        <begin position="51"/>
        <end position="100"/>
    </location>
</feature>